<feature type="domain" description="Peptidase M16 N-terminal" evidence="4">
    <location>
        <begin position="12"/>
        <end position="160"/>
    </location>
</feature>
<dbReference type="InterPro" id="IPR007863">
    <property type="entry name" value="Peptidase_M16_C"/>
</dbReference>
<comment type="caution">
    <text evidence="6">The sequence shown here is derived from an EMBL/GenBank/DDBJ whole genome shotgun (WGS) entry which is preliminary data.</text>
</comment>
<dbReference type="InterPro" id="IPR011249">
    <property type="entry name" value="Metalloenz_LuxS/M16"/>
</dbReference>
<accession>A0A1J5GWF9</accession>
<dbReference type="SUPFAM" id="SSF63411">
    <property type="entry name" value="LuxS/MPP-like metallohydrolase"/>
    <property type="match status" value="2"/>
</dbReference>
<evidence type="ECO:0000256" key="2">
    <source>
        <dbReference type="ARBA" id="ARBA00007261"/>
    </source>
</evidence>
<dbReference type="InterPro" id="IPR050361">
    <property type="entry name" value="MPP/UQCRC_Complex"/>
</dbReference>
<evidence type="ECO:0000259" key="5">
    <source>
        <dbReference type="Pfam" id="PF05193"/>
    </source>
</evidence>
<dbReference type="GO" id="GO:0046872">
    <property type="term" value="F:metal ion binding"/>
    <property type="evidence" value="ECO:0007669"/>
    <property type="project" value="InterPro"/>
</dbReference>
<proteinExistence type="inferred from homology"/>
<gene>
    <name evidence="6" type="ORF">AUK42_02520</name>
</gene>
<dbReference type="GO" id="GO:0004222">
    <property type="term" value="F:metalloendopeptidase activity"/>
    <property type="evidence" value="ECO:0007669"/>
    <property type="project" value="InterPro"/>
</dbReference>
<dbReference type="Pfam" id="PF00675">
    <property type="entry name" value="Peptidase_M16"/>
    <property type="match status" value="1"/>
</dbReference>
<evidence type="ECO:0000313" key="7">
    <source>
        <dbReference type="Proteomes" id="UP000182763"/>
    </source>
</evidence>
<evidence type="ECO:0000259" key="4">
    <source>
        <dbReference type="Pfam" id="PF00675"/>
    </source>
</evidence>
<dbReference type="PANTHER" id="PTHR11851">
    <property type="entry name" value="METALLOPROTEASE"/>
    <property type="match status" value="1"/>
</dbReference>
<dbReference type="STRING" id="1805029.AUK42_02520"/>
<dbReference type="InterPro" id="IPR001431">
    <property type="entry name" value="Pept_M16_Zn_BS"/>
</dbReference>
<evidence type="ECO:0000313" key="6">
    <source>
        <dbReference type="EMBL" id="OIP72142.1"/>
    </source>
</evidence>
<dbReference type="PROSITE" id="PS00143">
    <property type="entry name" value="INSULINASE"/>
    <property type="match status" value="1"/>
</dbReference>
<dbReference type="PANTHER" id="PTHR11851:SF49">
    <property type="entry name" value="MITOCHONDRIAL-PROCESSING PEPTIDASE SUBUNIT ALPHA"/>
    <property type="match status" value="1"/>
</dbReference>
<dbReference type="Pfam" id="PF05193">
    <property type="entry name" value="Peptidase_M16_C"/>
    <property type="match status" value="1"/>
</dbReference>
<sequence>MYKVIKLENGLRIVVEKMPYMKSVAIVLVIGAGSRYEEEKHQGISHLIEHMLFKGTNQRKNTLEISQVIEGIGGEINAYTSKETTQLYVKVPQEQFKVAFDVLADIVLNSLMRREDLYKEKKIILEEIKKYQDIPEELVEILLDQIIWKNHPLGKSILGDEKSIRNIQREDLLSYIDEFYRPNNLVISVTGNIKVAEVILQIKKCFKRMKEGEIKKYIPAYDNQNISLIGIRFKKTNQTHLSFGFPGISRLSPDKYSMDLLDIILGSGLSSRLFQEIRVKKSLAYDIHSFIQYFNDISSFNIYVGTDSSKTKEAIHTTLEELRKIKEDNLKEEELRKAKEMYKGALSLNLENTLSRAFWLGNKMFLYGRPLTFDEVRGRIEEVKVEDIQRLAQNIFIKNKINLSIVGPFKEKRDKEEYNSLLQQL</sequence>
<dbReference type="InterPro" id="IPR011765">
    <property type="entry name" value="Pept_M16_N"/>
</dbReference>
<comment type="similarity">
    <text evidence="2 3">Belongs to the peptidase M16 family.</text>
</comment>
<dbReference type="AlphaFoldDB" id="A0A1J5GWF9"/>
<dbReference type="Proteomes" id="UP000182763">
    <property type="component" value="Unassembled WGS sequence"/>
</dbReference>
<reference evidence="6 7" key="1">
    <citation type="journal article" date="2016" name="Environ. Microbiol.">
        <title>Genomic resolution of a cold subsurface aquifer community provides metabolic insights for novel microbes adapted to high CO concentrations.</title>
        <authorList>
            <person name="Probst A.J."/>
            <person name="Castelle C.J."/>
            <person name="Singh A."/>
            <person name="Brown C.T."/>
            <person name="Anantharaman K."/>
            <person name="Sharon I."/>
            <person name="Hug L.A."/>
            <person name="Burstein D."/>
            <person name="Emerson J.B."/>
            <person name="Thomas B.C."/>
            <person name="Banfield J.F."/>
        </authorList>
    </citation>
    <scope>NUCLEOTIDE SEQUENCE [LARGE SCALE GENOMIC DNA]</scope>
    <source>
        <strain evidence="6">CG2_30_33_13</strain>
    </source>
</reference>
<feature type="domain" description="Peptidase M16 C-terminal" evidence="5">
    <location>
        <begin position="166"/>
        <end position="341"/>
    </location>
</feature>
<evidence type="ECO:0000256" key="3">
    <source>
        <dbReference type="RuleBase" id="RU004447"/>
    </source>
</evidence>
<evidence type="ECO:0000256" key="1">
    <source>
        <dbReference type="ARBA" id="ARBA00001947"/>
    </source>
</evidence>
<evidence type="ECO:0008006" key="8">
    <source>
        <dbReference type="Google" id="ProtNLM"/>
    </source>
</evidence>
<comment type="cofactor">
    <cofactor evidence="1">
        <name>Zn(2+)</name>
        <dbReference type="ChEBI" id="CHEBI:29105"/>
    </cofactor>
</comment>
<dbReference type="Gene3D" id="3.30.830.10">
    <property type="entry name" value="Metalloenzyme, LuxS/M16 peptidase-like"/>
    <property type="match status" value="2"/>
</dbReference>
<name>A0A1J5GWF9_9BACT</name>
<organism evidence="6 7">
    <name type="scientific">Candidatus Infernicultor aquiphilus</name>
    <dbReference type="NCBI Taxonomy" id="1805029"/>
    <lineage>
        <taxon>Bacteria</taxon>
        <taxon>Pseudomonadati</taxon>
        <taxon>Atribacterota</taxon>
        <taxon>Candidatus Phoenicimicrobiia</taxon>
        <taxon>Candidatus Pheonicimicrobiales</taxon>
        <taxon>Candidatus Phoenicimicrobiaceae</taxon>
        <taxon>Candidatus Infernicultor</taxon>
    </lineage>
</organism>
<dbReference type="GO" id="GO:0006508">
    <property type="term" value="P:proteolysis"/>
    <property type="evidence" value="ECO:0007669"/>
    <property type="project" value="InterPro"/>
</dbReference>
<protein>
    <recommendedName>
        <fullName evidence="8">Peptidase M16</fullName>
    </recommendedName>
</protein>
<dbReference type="EMBL" id="MNYY01000051">
    <property type="protein sequence ID" value="OIP72142.1"/>
    <property type="molecule type" value="Genomic_DNA"/>
</dbReference>